<evidence type="ECO:0000313" key="1">
    <source>
        <dbReference type="EMBL" id="JAD74150.1"/>
    </source>
</evidence>
<proteinExistence type="predicted"/>
<sequence length="57" mass="6511">MHPKIRDRAINETILAAFPLAQDNSSLNEKMFLVSKMSRDESNQNHVNRVNELQTAS</sequence>
<reference evidence="1" key="1">
    <citation type="submission" date="2014-09" db="EMBL/GenBank/DDBJ databases">
        <authorList>
            <person name="Magalhaes I.L.F."/>
            <person name="Oliveira U."/>
            <person name="Santos F.R."/>
            <person name="Vidigal T.H.D.A."/>
            <person name="Brescovit A.D."/>
            <person name="Santos A.J."/>
        </authorList>
    </citation>
    <scope>NUCLEOTIDE SEQUENCE</scope>
    <source>
        <tissue evidence="1">Shoot tissue taken approximately 20 cm above the soil surface</tissue>
    </source>
</reference>
<organism evidence="1">
    <name type="scientific">Arundo donax</name>
    <name type="common">Giant reed</name>
    <name type="synonym">Donax arundinaceus</name>
    <dbReference type="NCBI Taxonomy" id="35708"/>
    <lineage>
        <taxon>Eukaryota</taxon>
        <taxon>Viridiplantae</taxon>
        <taxon>Streptophyta</taxon>
        <taxon>Embryophyta</taxon>
        <taxon>Tracheophyta</taxon>
        <taxon>Spermatophyta</taxon>
        <taxon>Magnoliopsida</taxon>
        <taxon>Liliopsida</taxon>
        <taxon>Poales</taxon>
        <taxon>Poaceae</taxon>
        <taxon>PACMAD clade</taxon>
        <taxon>Arundinoideae</taxon>
        <taxon>Arundineae</taxon>
        <taxon>Arundo</taxon>
    </lineage>
</organism>
<name>A0A0A9CLB6_ARUDO</name>
<dbReference type="EMBL" id="GBRH01223745">
    <property type="protein sequence ID" value="JAD74150.1"/>
    <property type="molecule type" value="Transcribed_RNA"/>
</dbReference>
<protein>
    <submittedName>
        <fullName evidence="1">Uncharacterized protein</fullName>
    </submittedName>
</protein>
<accession>A0A0A9CLB6</accession>
<dbReference type="AlphaFoldDB" id="A0A0A9CLB6"/>
<reference evidence="1" key="2">
    <citation type="journal article" date="2015" name="Data Brief">
        <title>Shoot transcriptome of the giant reed, Arundo donax.</title>
        <authorList>
            <person name="Barrero R.A."/>
            <person name="Guerrero F.D."/>
            <person name="Moolhuijzen P."/>
            <person name="Goolsby J.A."/>
            <person name="Tidwell J."/>
            <person name="Bellgard S.E."/>
            <person name="Bellgard M.I."/>
        </authorList>
    </citation>
    <scope>NUCLEOTIDE SEQUENCE</scope>
    <source>
        <tissue evidence="1">Shoot tissue taken approximately 20 cm above the soil surface</tissue>
    </source>
</reference>